<keyword evidence="3" id="KW-1185">Reference proteome</keyword>
<evidence type="ECO:0000313" key="2">
    <source>
        <dbReference type="EMBL" id="TNN44459.1"/>
    </source>
</evidence>
<protein>
    <submittedName>
        <fullName evidence="2">Uncharacterized protein</fullName>
    </submittedName>
</protein>
<proteinExistence type="predicted"/>
<dbReference type="EMBL" id="SRLO01000901">
    <property type="protein sequence ID" value="TNN44459.1"/>
    <property type="molecule type" value="Genomic_DNA"/>
</dbReference>
<organism evidence="2 3">
    <name type="scientific">Liparis tanakae</name>
    <name type="common">Tanaka's snailfish</name>
    <dbReference type="NCBI Taxonomy" id="230148"/>
    <lineage>
        <taxon>Eukaryota</taxon>
        <taxon>Metazoa</taxon>
        <taxon>Chordata</taxon>
        <taxon>Craniata</taxon>
        <taxon>Vertebrata</taxon>
        <taxon>Euteleostomi</taxon>
        <taxon>Actinopterygii</taxon>
        <taxon>Neopterygii</taxon>
        <taxon>Teleostei</taxon>
        <taxon>Neoteleostei</taxon>
        <taxon>Acanthomorphata</taxon>
        <taxon>Eupercaria</taxon>
        <taxon>Perciformes</taxon>
        <taxon>Cottioidei</taxon>
        <taxon>Cottales</taxon>
        <taxon>Liparidae</taxon>
        <taxon>Liparis</taxon>
    </lineage>
</organism>
<evidence type="ECO:0000313" key="3">
    <source>
        <dbReference type="Proteomes" id="UP000314294"/>
    </source>
</evidence>
<sequence>MLDEESSLQRSKGSTCSTTEKNKCFSPQGLIHLSKGNSGVEEVRHQDRSCLIHLADVHLHVLRVSDLHSDLHSHLHSDLHCDLHYDLTSTVTSTLTSTLTSTVTSTLTSPPLCPPL</sequence>
<evidence type="ECO:0000256" key="1">
    <source>
        <dbReference type="SAM" id="MobiDB-lite"/>
    </source>
</evidence>
<gene>
    <name evidence="2" type="ORF">EYF80_045347</name>
</gene>
<comment type="caution">
    <text evidence="2">The sequence shown here is derived from an EMBL/GenBank/DDBJ whole genome shotgun (WGS) entry which is preliminary data.</text>
</comment>
<accession>A0A4Z2FTH7</accession>
<dbReference type="Proteomes" id="UP000314294">
    <property type="component" value="Unassembled WGS sequence"/>
</dbReference>
<name>A0A4Z2FTH7_9TELE</name>
<dbReference type="AlphaFoldDB" id="A0A4Z2FTH7"/>
<feature type="region of interest" description="Disordered" evidence="1">
    <location>
        <begin position="1"/>
        <end position="23"/>
    </location>
</feature>
<reference evidence="2 3" key="1">
    <citation type="submission" date="2019-03" db="EMBL/GenBank/DDBJ databases">
        <title>First draft genome of Liparis tanakae, snailfish: a comprehensive survey of snailfish specific genes.</title>
        <authorList>
            <person name="Kim W."/>
            <person name="Song I."/>
            <person name="Jeong J.-H."/>
            <person name="Kim D."/>
            <person name="Kim S."/>
            <person name="Ryu S."/>
            <person name="Song J.Y."/>
            <person name="Lee S.K."/>
        </authorList>
    </citation>
    <scope>NUCLEOTIDE SEQUENCE [LARGE SCALE GENOMIC DNA]</scope>
    <source>
        <tissue evidence="2">Muscle</tissue>
    </source>
</reference>
<feature type="compositionally biased region" description="Polar residues" evidence="1">
    <location>
        <begin position="8"/>
        <end position="19"/>
    </location>
</feature>